<dbReference type="InterPro" id="IPR004088">
    <property type="entry name" value="KH_dom_type_1"/>
</dbReference>
<dbReference type="SMART" id="SM00471">
    <property type="entry name" value="HDc"/>
    <property type="match status" value="1"/>
</dbReference>
<evidence type="ECO:0000256" key="2">
    <source>
        <dbReference type="ARBA" id="ARBA00022692"/>
    </source>
</evidence>
<dbReference type="InterPro" id="IPR036612">
    <property type="entry name" value="KH_dom_type_1_sf"/>
</dbReference>
<dbReference type="FunFam" id="3.30.1370.10:FF:000006">
    <property type="entry name" value="Ribonuclease Y"/>
    <property type="match status" value="1"/>
</dbReference>
<evidence type="ECO:0000256" key="13">
    <source>
        <dbReference type="SAM" id="Coils"/>
    </source>
</evidence>
<dbReference type="HAMAP" id="MF_00335">
    <property type="entry name" value="RNase_Y"/>
    <property type="match status" value="1"/>
</dbReference>
<dbReference type="Proteomes" id="UP001058429">
    <property type="component" value="Chromosome"/>
</dbReference>
<evidence type="ECO:0000313" key="16">
    <source>
        <dbReference type="EMBL" id="UXC63042.1"/>
    </source>
</evidence>
<dbReference type="EMBL" id="CP104396">
    <property type="protein sequence ID" value="UXC63042.1"/>
    <property type="molecule type" value="Genomic_DNA"/>
</dbReference>
<keyword evidence="4 11" id="KW-0255">Endonuclease</keyword>
<keyword evidence="8 11" id="KW-0472">Membrane</keyword>
<evidence type="ECO:0000313" key="15">
    <source>
        <dbReference type="EMBL" id="OXS40143.1"/>
    </source>
</evidence>
<dbReference type="GO" id="GO:0003723">
    <property type="term" value="F:RNA binding"/>
    <property type="evidence" value="ECO:0007669"/>
    <property type="project" value="UniProtKB-UniRule"/>
</dbReference>
<comment type="subcellular location">
    <subcellularLocation>
        <location evidence="1 11">Cell membrane</location>
        <topology evidence="1 11">Single-pass membrane protein</topology>
    </subcellularLocation>
</comment>
<evidence type="ECO:0000256" key="5">
    <source>
        <dbReference type="ARBA" id="ARBA00022801"/>
    </source>
</evidence>
<dbReference type="InterPro" id="IPR003607">
    <property type="entry name" value="HD/PDEase_dom"/>
</dbReference>
<name>A0A231QD51_9LACO</name>
<dbReference type="Gene3D" id="1.10.3210.10">
    <property type="entry name" value="Hypothetical protein af1432"/>
    <property type="match status" value="1"/>
</dbReference>
<dbReference type="GO" id="GO:0005886">
    <property type="term" value="C:plasma membrane"/>
    <property type="evidence" value="ECO:0007669"/>
    <property type="project" value="UniProtKB-SubCell"/>
</dbReference>
<evidence type="ECO:0000256" key="10">
    <source>
        <dbReference type="ARBA" id="ARBA00073072"/>
    </source>
</evidence>
<dbReference type="CDD" id="cd00077">
    <property type="entry name" value="HDc"/>
    <property type="match status" value="1"/>
</dbReference>
<dbReference type="Proteomes" id="UP000215261">
    <property type="component" value="Unassembled WGS sequence"/>
</dbReference>
<dbReference type="EC" id="3.1.-.-" evidence="11 12"/>
<dbReference type="Pfam" id="PF01966">
    <property type="entry name" value="HD"/>
    <property type="match status" value="1"/>
</dbReference>
<evidence type="ECO:0000256" key="9">
    <source>
        <dbReference type="ARBA" id="ARBA00061537"/>
    </source>
</evidence>
<evidence type="ECO:0000256" key="7">
    <source>
        <dbReference type="ARBA" id="ARBA00022989"/>
    </source>
</evidence>
<dbReference type="InterPro" id="IPR006674">
    <property type="entry name" value="HD_domain"/>
</dbReference>
<organism evidence="15 17">
    <name type="scientific">Ligilactobacillus agilis</name>
    <dbReference type="NCBI Taxonomy" id="1601"/>
    <lineage>
        <taxon>Bacteria</taxon>
        <taxon>Bacillati</taxon>
        <taxon>Bacillota</taxon>
        <taxon>Bacilli</taxon>
        <taxon>Lactobacillales</taxon>
        <taxon>Lactobacillaceae</taxon>
        <taxon>Ligilactobacillus</taxon>
    </lineage>
</organism>
<dbReference type="Pfam" id="PF12072">
    <property type="entry name" value="RNase_Y_N"/>
    <property type="match status" value="1"/>
</dbReference>
<evidence type="ECO:0000256" key="1">
    <source>
        <dbReference type="ARBA" id="ARBA00004162"/>
    </source>
</evidence>
<feature type="domain" description="HD" evidence="14">
    <location>
        <begin position="337"/>
        <end position="430"/>
    </location>
</feature>
<evidence type="ECO:0000313" key="17">
    <source>
        <dbReference type="Proteomes" id="UP000215261"/>
    </source>
</evidence>
<evidence type="ECO:0000256" key="4">
    <source>
        <dbReference type="ARBA" id="ARBA00022759"/>
    </source>
</evidence>
<keyword evidence="11" id="KW-1003">Cell membrane</keyword>
<dbReference type="GO" id="GO:0016787">
    <property type="term" value="F:hydrolase activity"/>
    <property type="evidence" value="ECO:0007669"/>
    <property type="project" value="UniProtKB-KW"/>
</dbReference>
<sequence>MSSIIVIPAVAIITLLLGFAGGIWYRKRHYEEKLDQATQTAAGILAQARKEADAEKKEVILEAKEESHQYRSEVESELKERRSEIQRQENRLLQREELLDRKDNGLEKRENVISKREKQLDVEQQKIVAKRNKVDLLVEQQQTKLEEVAELTQDQAKELIIKDTREKLSHDLAVMVKDSEAEAQAKADRIAKDLISQAIQRSAADMVSETTVSVVNLPNEEMKGRIIGREGRNIRTLETLTGIDLIIDDTPEAVVLSGFDPVRREIAKMTLEKLIQDGRIHPARIEEMVEKSTKEMDAKIREKGETAIFDLGLHSMHPDLIKTVGRLNYRTSYGQNVLDHSVEVAKIAGVLAAELGEDVTMAKRAGLLHDIGKAVDHEVDGSHVEIGVELTKKYQESKTVINTIASHHGDVEPESVIAVLVAAADAISAARPGARSESLENYIHRLEKLENISNEFNGVQKSYAIQAGREVRVIVKPNEISDLQATLLAREIKEKIENELEYPGHIKVTVIRETRAIEYAK</sequence>
<feature type="coiled-coil region" evidence="13">
    <location>
        <begin position="60"/>
        <end position="98"/>
    </location>
</feature>
<keyword evidence="13" id="KW-0175">Coiled coil</keyword>
<dbReference type="SUPFAM" id="SSF54791">
    <property type="entry name" value="Eukaryotic type KH-domain (KH-domain type I)"/>
    <property type="match status" value="1"/>
</dbReference>
<dbReference type="KEGG" id="lagl:BEN83_06855"/>
<comment type="similarity">
    <text evidence="9 11">Belongs to the RNase Y family.</text>
</comment>
<feature type="transmembrane region" description="Helical" evidence="11">
    <location>
        <begin position="6"/>
        <end position="25"/>
    </location>
</feature>
<evidence type="ECO:0000256" key="6">
    <source>
        <dbReference type="ARBA" id="ARBA00022884"/>
    </source>
</evidence>
<reference evidence="16" key="2">
    <citation type="submission" date="2022-09" db="EMBL/GenBank/DDBJ databases">
        <title>Complete genome of Ligilactobacillus agilis AM_LB6, isolated from chicken feces.</title>
        <authorList>
            <person name="den Bakker H.C."/>
            <person name="Mann A."/>
        </authorList>
    </citation>
    <scope>NUCLEOTIDE SEQUENCE</scope>
    <source>
        <strain evidence="16">AM_LB6</strain>
    </source>
</reference>
<evidence type="ECO:0000256" key="8">
    <source>
        <dbReference type="ARBA" id="ARBA00023136"/>
    </source>
</evidence>
<keyword evidence="5 11" id="KW-0378">Hydrolase</keyword>
<protein>
    <recommendedName>
        <fullName evidence="10 11">Ribonuclease Y</fullName>
        <shortName evidence="11">RNase Y</shortName>
        <ecNumber evidence="11 12">3.1.-.-</ecNumber>
    </recommendedName>
</protein>
<dbReference type="PROSITE" id="PS50084">
    <property type="entry name" value="KH_TYPE_1"/>
    <property type="match status" value="1"/>
</dbReference>
<evidence type="ECO:0000256" key="11">
    <source>
        <dbReference type="HAMAP-Rule" id="MF_00335"/>
    </source>
</evidence>
<dbReference type="EMBL" id="LUGO01000048">
    <property type="protein sequence ID" value="OXS40143.1"/>
    <property type="molecule type" value="Genomic_DNA"/>
</dbReference>
<dbReference type="GO" id="GO:0004521">
    <property type="term" value="F:RNA endonuclease activity"/>
    <property type="evidence" value="ECO:0007669"/>
    <property type="project" value="UniProtKB-UniRule"/>
</dbReference>
<dbReference type="PANTHER" id="PTHR12826:SF15">
    <property type="entry name" value="RIBONUCLEASE Y"/>
    <property type="match status" value="1"/>
</dbReference>
<dbReference type="Pfam" id="PF00013">
    <property type="entry name" value="KH_1"/>
    <property type="match status" value="1"/>
</dbReference>
<dbReference type="NCBIfam" id="TIGR00277">
    <property type="entry name" value="HDIG"/>
    <property type="match status" value="1"/>
</dbReference>
<dbReference type="PROSITE" id="PS51831">
    <property type="entry name" value="HD"/>
    <property type="match status" value="1"/>
</dbReference>
<keyword evidence="7 11" id="KW-1133">Transmembrane helix</keyword>
<dbReference type="SUPFAM" id="SSF109604">
    <property type="entry name" value="HD-domain/PDEase-like"/>
    <property type="match status" value="1"/>
</dbReference>
<keyword evidence="2 11" id="KW-0812">Transmembrane</keyword>
<dbReference type="STRING" id="1601.GCA_001243975_00657"/>
<dbReference type="PANTHER" id="PTHR12826">
    <property type="entry name" value="RIBONUCLEASE Y"/>
    <property type="match status" value="1"/>
</dbReference>
<comment type="function">
    <text evidence="11">Endoribonuclease that initiates mRNA decay.</text>
</comment>
<reference evidence="15 17" key="1">
    <citation type="submission" date="2016-03" db="EMBL/GenBank/DDBJ databases">
        <title>Sequencing of Lactobacillus Species from Commercial Turkeys.</title>
        <authorList>
            <person name="Johnson T.J."/>
            <person name="Youmans B.P."/>
            <person name="Case K.A."/>
        </authorList>
    </citation>
    <scope>NUCLEOTIDE SEQUENCE [LARGE SCALE GENOMIC DNA]</scope>
    <source>
        <strain evidence="15 17">UMNLA1</strain>
    </source>
</reference>
<keyword evidence="6 11" id="KW-0694">RNA-binding</keyword>
<dbReference type="CDD" id="cd22431">
    <property type="entry name" value="KH-I_RNaseY"/>
    <property type="match status" value="1"/>
</dbReference>
<dbReference type="InterPro" id="IPR004087">
    <property type="entry name" value="KH_dom"/>
</dbReference>
<dbReference type="RefSeq" id="WP_089145028.1">
    <property type="nucleotide sequence ID" value="NZ_BLAP01000071.1"/>
</dbReference>
<dbReference type="Gene3D" id="3.30.1370.10">
    <property type="entry name" value="K Homology domain, type 1"/>
    <property type="match status" value="1"/>
</dbReference>
<dbReference type="InterPro" id="IPR017705">
    <property type="entry name" value="Ribonuclease_Y"/>
</dbReference>
<dbReference type="InterPro" id="IPR022711">
    <property type="entry name" value="RNase_Y_N"/>
</dbReference>
<accession>A0A231QD51</accession>
<dbReference type="InterPro" id="IPR006675">
    <property type="entry name" value="HDIG_dom"/>
</dbReference>
<dbReference type="AlphaFoldDB" id="A0A231QD51"/>
<dbReference type="SMART" id="SM00322">
    <property type="entry name" value="KH"/>
    <property type="match status" value="1"/>
</dbReference>
<evidence type="ECO:0000256" key="3">
    <source>
        <dbReference type="ARBA" id="ARBA00022722"/>
    </source>
</evidence>
<evidence type="ECO:0000259" key="14">
    <source>
        <dbReference type="PROSITE" id="PS51831"/>
    </source>
</evidence>
<dbReference type="GeneID" id="75137828"/>
<proteinExistence type="inferred from homology"/>
<dbReference type="FunFam" id="1.10.3210.10:FF:000003">
    <property type="entry name" value="Ribonuclease Y"/>
    <property type="match status" value="1"/>
</dbReference>
<dbReference type="GO" id="GO:0006402">
    <property type="term" value="P:mRNA catabolic process"/>
    <property type="evidence" value="ECO:0007669"/>
    <property type="project" value="UniProtKB-UniRule"/>
</dbReference>
<gene>
    <name evidence="11 16" type="primary">rny</name>
    <name evidence="15" type="ORF">AYP69_05440</name>
    <name evidence="16" type="ORF">N4562_08205</name>
</gene>
<evidence type="ECO:0000256" key="12">
    <source>
        <dbReference type="NCBIfam" id="TIGR03319"/>
    </source>
</evidence>
<dbReference type="NCBIfam" id="TIGR03319">
    <property type="entry name" value="RNase_Y"/>
    <property type="match status" value="1"/>
</dbReference>
<keyword evidence="3 11" id="KW-0540">Nuclease</keyword>